<evidence type="ECO:0000256" key="2">
    <source>
        <dbReference type="ARBA" id="ARBA00022676"/>
    </source>
</evidence>
<evidence type="ECO:0000313" key="5">
    <source>
        <dbReference type="Proteomes" id="UP001553161"/>
    </source>
</evidence>
<evidence type="ECO:0000256" key="1">
    <source>
        <dbReference type="ARBA" id="ARBA00006739"/>
    </source>
</evidence>
<comment type="caution">
    <text evidence="4">The sequence shown here is derived from an EMBL/GenBank/DDBJ whole genome shotgun (WGS) entry which is preliminary data.</text>
</comment>
<evidence type="ECO:0000313" key="4">
    <source>
        <dbReference type="EMBL" id="MEV8468176.1"/>
    </source>
</evidence>
<dbReference type="InterPro" id="IPR029044">
    <property type="entry name" value="Nucleotide-diphossugar_trans"/>
</dbReference>
<name>A0ABV3L9G6_9RHOB</name>
<reference evidence="4 5" key="1">
    <citation type="submission" date="2024-07" db="EMBL/GenBank/DDBJ databases">
        <authorList>
            <person name="Kang M."/>
        </authorList>
    </citation>
    <scope>NUCLEOTIDE SEQUENCE [LARGE SCALE GENOMIC DNA]</scope>
    <source>
        <strain evidence="4 5">DFM31</strain>
    </source>
</reference>
<sequence>MRDFPLGVVIVTFNSGGEAVDCAESLLAAAQAAGVRLRVALVDNASDDDTVARLRGWASGETPYAAPVGLPFDLSPVAKPLDLREGGADLAPDPGARLTLLHNAANRGFAGGVNVGLAYLAQFSDIEHFWVLNPDSVVPPEALTALVETLPKAGDYALMGGRVTYLDPSDMIQIDGGKVNMATGVTANIHLGQSHNDTPPPASDELDFIMGASMIASRAFYEEVGPMREEYFLYYEEVDWAMRRGDRPLLFCEGLRIYHHAGSSIGSPTLSRLASPFSLYFKHRGRMMFLRRFAPKRSLLTGYGYTLAYAARLLLRHRAPEEAHAVLAAAFGLRPPASVRARLSGPAAEIAFAAPKRTALL</sequence>
<dbReference type="PANTHER" id="PTHR43179">
    <property type="entry name" value="RHAMNOSYLTRANSFERASE WBBL"/>
    <property type="match status" value="1"/>
</dbReference>
<comment type="similarity">
    <text evidence="1">Belongs to the glycosyltransferase 2 family.</text>
</comment>
<organism evidence="4 5">
    <name type="scientific">Meridianimarinicoccus marinus</name>
    <dbReference type="NCBI Taxonomy" id="3231483"/>
    <lineage>
        <taxon>Bacteria</taxon>
        <taxon>Pseudomonadati</taxon>
        <taxon>Pseudomonadota</taxon>
        <taxon>Alphaproteobacteria</taxon>
        <taxon>Rhodobacterales</taxon>
        <taxon>Paracoccaceae</taxon>
        <taxon>Meridianimarinicoccus</taxon>
    </lineage>
</organism>
<protein>
    <submittedName>
        <fullName evidence="4">Glycosyltransferase family 2 protein</fullName>
        <ecNumber evidence="4">2.4.-.-</ecNumber>
    </submittedName>
</protein>
<accession>A0ABV3L9G6</accession>
<keyword evidence="3 4" id="KW-0808">Transferase</keyword>
<dbReference type="Proteomes" id="UP001553161">
    <property type="component" value="Unassembled WGS sequence"/>
</dbReference>
<dbReference type="Gene3D" id="3.90.550.10">
    <property type="entry name" value="Spore Coat Polysaccharide Biosynthesis Protein SpsA, Chain A"/>
    <property type="match status" value="1"/>
</dbReference>
<dbReference type="EC" id="2.4.-.-" evidence="4"/>
<dbReference type="PANTHER" id="PTHR43179:SF12">
    <property type="entry name" value="GALACTOFURANOSYLTRANSFERASE GLFT2"/>
    <property type="match status" value="1"/>
</dbReference>
<proteinExistence type="inferred from homology"/>
<dbReference type="GO" id="GO:0016757">
    <property type="term" value="F:glycosyltransferase activity"/>
    <property type="evidence" value="ECO:0007669"/>
    <property type="project" value="UniProtKB-KW"/>
</dbReference>
<keyword evidence="5" id="KW-1185">Reference proteome</keyword>
<dbReference type="RefSeq" id="WP_366194131.1">
    <property type="nucleotide sequence ID" value="NZ_JBFBVU010000023.1"/>
</dbReference>
<gene>
    <name evidence="4" type="ORF">AB0T83_15485</name>
</gene>
<dbReference type="SUPFAM" id="SSF53448">
    <property type="entry name" value="Nucleotide-diphospho-sugar transferases"/>
    <property type="match status" value="1"/>
</dbReference>
<evidence type="ECO:0000256" key="3">
    <source>
        <dbReference type="ARBA" id="ARBA00022679"/>
    </source>
</evidence>
<keyword evidence="2 4" id="KW-0328">Glycosyltransferase</keyword>
<dbReference type="EMBL" id="JBFBVU010000023">
    <property type="protein sequence ID" value="MEV8468176.1"/>
    <property type="molecule type" value="Genomic_DNA"/>
</dbReference>